<evidence type="ECO:0000256" key="42">
    <source>
        <dbReference type="ARBA" id="ARBA00052370"/>
    </source>
</evidence>
<comment type="catalytic activity">
    <reaction evidence="31">
        <text>L-lysyl-glycine(out) + H(+)(out) = L-lysyl-glycine(in) + H(+)(in)</text>
        <dbReference type="Rhea" id="RHEA:71679"/>
        <dbReference type="ChEBI" id="CHEBI:15378"/>
        <dbReference type="ChEBI" id="CHEBI:191202"/>
    </reaction>
    <physiologicalReaction direction="left-to-right" evidence="31">
        <dbReference type="Rhea" id="RHEA:71680"/>
    </physiologicalReaction>
    <physiologicalReaction direction="right-to-left" evidence="31">
        <dbReference type="Rhea" id="RHEA:71681"/>
    </physiologicalReaction>
</comment>
<organism evidence="48 49">
    <name type="scientific">Cyprinodon variegatus</name>
    <name type="common">Sheepshead minnow</name>
    <dbReference type="NCBI Taxonomy" id="28743"/>
    <lineage>
        <taxon>Eukaryota</taxon>
        <taxon>Metazoa</taxon>
        <taxon>Chordata</taxon>
        <taxon>Craniata</taxon>
        <taxon>Vertebrata</taxon>
        <taxon>Euteleostomi</taxon>
        <taxon>Actinopterygii</taxon>
        <taxon>Neopterygii</taxon>
        <taxon>Teleostei</taxon>
        <taxon>Neoteleostei</taxon>
        <taxon>Acanthomorphata</taxon>
        <taxon>Ovalentaria</taxon>
        <taxon>Atherinomorphae</taxon>
        <taxon>Cyprinodontiformes</taxon>
        <taxon>Cyprinodontidae</taxon>
        <taxon>Cyprinodon</taxon>
    </lineage>
</organism>
<evidence type="ECO:0000256" key="28">
    <source>
        <dbReference type="ARBA" id="ARBA00045775"/>
    </source>
</evidence>
<comment type="catalytic activity">
    <reaction evidence="37">
        <text>L-alanyl-L-prolylglycine(out) + H(+)(out) = L-alanyl-L-prolylglycine(in) + H(+)(in)</text>
        <dbReference type="Rhea" id="RHEA:64432"/>
        <dbReference type="ChEBI" id="CHEBI:15378"/>
        <dbReference type="ChEBI" id="CHEBI:155849"/>
    </reaction>
    <physiologicalReaction direction="left-to-right" evidence="37">
        <dbReference type="Rhea" id="RHEA:64433"/>
    </physiologicalReaction>
</comment>
<feature type="transmembrane region" description="Helical" evidence="47">
    <location>
        <begin position="124"/>
        <end position="145"/>
    </location>
</feature>
<evidence type="ECO:0000256" key="11">
    <source>
        <dbReference type="ARBA" id="ARBA00023180"/>
    </source>
</evidence>
<comment type="catalytic activity">
    <reaction evidence="44">
        <text>L-alanyl-L-leucyl-L-alanine(out) + H(+)(out) = L-alanyl-L-leucyl-L-alanine(in) + H(+)(in)</text>
        <dbReference type="Rhea" id="RHEA:71723"/>
        <dbReference type="ChEBI" id="CHEBI:15378"/>
        <dbReference type="ChEBI" id="CHEBI:191212"/>
    </reaction>
    <physiologicalReaction direction="left-to-right" evidence="44">
        <dbReference type="Rhea" id="RHEA:71724"/>
    </physiologicalReaction>
</comment>
<dbReference type="InterPro" id="IPR036259">
    <property type="entry name" value="MFS_trans_sf"/>
</dbReference>
<dbReference type="GO" id="GO:0015031">
    <property type="term" value="P:protein transport"/>
    <property type="evidence" value="ECO:0007669"/>
    <property type="project" value="UniProtKB-KW"/>
</dbReference>
<evidence type="ECO:0000256" key="14">
    <source>
        <dbReference type="ARBA" id="ARBA00023617"/>
    </source>
</evidence>
<evidence type="ECO:0000256" key="2">
    <source>
        <dbReference type="ARBA" id="ARBA00005982"/>
    </source>
</evidence>
<comment type="catalytic activity">
    <reaction evidence="17">
        <text>glycyl-L-glutamate(out) + 2 H(+)(out) = glycyl-L-glutamate(in) + 2 H(+)(in)</text>
        <dbReference type="Rhea" id="RHEA:71691"/>
        <dbReference type="ChEBI" id="CHEBI:15378"/>
        <dbReference type="ChEBI" id="CHEBI:73784"/>
    </reaction>
    <physiologicalReaction direction="left-to-right" evidence="17">
        <dbReference type="Rhea" id="RHEA:71692"/>
    </physiologicalReaction>
</comment>
<evidence type="ECO:0000256" key="36">
    <source>
        <dbReference type="ARBA" id="ARBA00051565"/>
    </source>
</evidence>
<feature type="transmembrane region" description="Helical" evidence="47">
    <location>
        <begin position="63"/>
        <end position="84"/>
    </location>
</feature>
<dbReference type="FunFam" id="1.20.1250.20:FF:000205">
    <property type="entry name" value="Solute carrier family 15 oligopeptide transporter member 1"/>
    <property type="match status" value="1"/>
</dbReference>
<evidence type="ECO:0000313" key="48">
    <source>
        <dbReference type="Ensembl" id="ENSCVAP00000026031.1"/>
    </source>
</evidence>
<evidence type="ECO:0000256" key="3">
    <source>
        <dbReference type="ARBA" id="ARBA00022448"/>
    </source>
</evidence>
<dbReference type="STRING" id="28743.ENSCVAP00000026031"/>
<comment type="catalytic activity">
    <reaction evidence="21">
        <text>glycyl-L-glutamine(out) + H(+)(out) = glycyl-L-glutamine(in) + H(+)(in)</text>
        <dbReference type="Rhea" id="RHEA:71671"/>
        <dbReference type="ChEBI" id="CHEBI:15378"/>
        <dbReference type="ChEBI" id="CHEBI:74392"/>
    </reaction>
    <physiologicalReaction direction="left-to-right" evidence="21">
        <dbReference type="Rhea" id="RHEA:71672"/>
    </physiologicalReaction>
    <physiologicalReaction direction="right-to-left" evidence="21">
        <dbReference type="Rhea" id="RHEA:71673"/>
    </physiologicalReaction>
</comment>
<evidence type="ECO:0000256" key="31">
    <source>
        <dbReference type="ARBA" id="ARBA00050377"/>
    </source>
</evidence>
<dbReference type="GO" id="GO:0015293">
    <property type="term" value="F:symporter activity"/>
    <property type="evidence" value="ECO:0007669"/>
    <property type="project" value="UniProtKB-KW"/>
</dbReference>
<feature type="region of interest" description="Disordered" evidence="46">
    <location>
        <begin position="690"/>
        <end position="733"/>
    </location>
</feature>
<comment type="catalytic activity">
    <reaction evidence="15">
        <text>carnosine(out) + H(+)(out) = carnosine(in) + H(+)(in)</text>
        <dbReference type="Rhea" id="RHEA:64404"/>
        <dbReference type="ChEBI" id="CHEBI:15378"/>
        <dbReference type="ChEBI" id="CHEBI:57485"/>
    </reaction>
    <physiologicalReaction direction="left-to-right" evidence="15">
        <dbReference type="Rhea" id="RHEA:64405"/>
    </physiologicalReaction>
</comment>
<comment type="catalytic activity">
    <reaction evidence="33">
        <text>N-acetyl-D-muramoyl-L-alanyl-D-isoglutamine(out) + 2 H(+)(out) = N-acetyl-D-muramoyl-L-alanyl-D-isoglutamine(in) + 2 H(+)(in)</text>
        <dbReference type="Rhea" id="RHEA:64408"/>
        <dbReference type="ChEBI" id="CHEBI:15378"/>
        <dbReference type="ChEBI" id="CHEBI:155830"/>
    </reaction>
</comment>
<keyword evidence="6" id="KW-0769">Symport</keyword>
<comment type="catalytic activity">
    <reaction evidence="29">
        <text>L-alanyl-L-proline(out) + H(+)(out) = L-alanyl-L-proline(in) + H(+)(in)</text>
        <dbReference type="Rhea" id="RHEA:64420"/>
        <dbReference type="ChEBI" id="CHEBI:15378"/>
        <dbReference type="ChEBI" id="CHEBI:155848"/>
    </reaction>
    <physiologicalReaction direction="left-to-right" evidence="29">
        <dbReference type="Rhea" id="RHEA:64421"/>
    </physiologicalReaction>
</comment>
<keyword evidence="11" id="KW-0325">Glycoprotein</keyword>
<keyword evidence="4" id="KW-1003">Cell membrane</keyword>
<comment type="function">
    <text evidence="28">Electrogenic proton-coupled amino-acid transporter that transports oligopeptides of 2 to 4 amino acids with a preference for dipeptides. Transports neutral and monovalently charged peptides with a proton to peptide stoichiometry of 1:1 or 2:1. Primarily responsible for the absorption of dietary di- and tripeptides from the small intestinal lumen. Mediates transepithelial transport of muramyl and N-formylated bacterial dipeptides contributing to recognition of pathogenic bacteria by the mucosal immune system.</text>
</comment>
<feature type="transmembrane region" description="Helical" evidence="47">
    <location>
        <begin position="285"/>
        <end position="303"/>
    </location>
</feature>
<comment type="catalytic activity">
    <reaction evidence="36">
        <text>L-alanyl-L-lysine(out) + H(+)(out) = L-alanyl-L-lysine(in) + H(+)(in)</text>
        <dbReference type="Rhea" id="RHEA:72611"/>
        <dbReference type="ChEBI" id="CHEBI:15378"/>
        <dbReference type="ChEBI" id="CHEBI:192470"/>
    </reaction>
    <physiologicalReaction direction="left-to-right" evidence="36">
        <dbReference type="Rhea" id="RHEA:72612"/>
    </physiologicalReaction>
</comment>
<dbReference type="Pfam" id="PF00854">
    <property type="entry name" value="PTR2"/>
    <property type="match status" value="2"/>
</dbReference>
<evidence type="ECO:0000256" key="35">
    <source>
        <dbReference type="ARBA" id="ARBA00051459"/>
    </source>
</evidence>
<comment type="catalytic activity">
    <reaction evidence="42">
        <text>L-alanyl-L-aspartate(out) + 2 H(+)(out) = L-alanyl-L-aspartate(in) + 2 H(+)(in)</text>
        <dbReference type="Rhea" id="RHEA:71695"/>
        <dbReference type="ChEBI" id="CHEBI:15378"/>
        <dbReference type="ChEBI" id="CHEBI:74363"/>
    </reaction>
    <physiologicalReaction direction="left-to-right" evidence="42">
        <dbReference type="Rhea" id="RHEA:71696"/>
    </physiologicalReaction>
</comment>
<evidence type="ECO:0000256" key="15">
    <source>
        <dbReference type="ARBA" id="ARBA00034998"/>
    </source>
</evidence>
<evidence type="ECO:0000256" key="21">
    <source>
        <dbReference type="ARBA" id="ARBA00036681"/>
    </source>
</evidence>
<evidence type="ECO:0000256" key="47">
    <source>
        <dbReference type="SAM" id="Phobius"/>
    </source>
</evidence>
<evidence type="ECO:0000256" key="29">
    <source>
        <dbReference type="ARBA" id="ARBA00050347"/>
    </source>
</evidence>
<comment type="catalytic activity">
    <reaction evidence="18">
        <text>glycylglycyl-L-proline(out) + H(+)(out) = glycylglycyl-L-proline(in) + H(+)(in)</text>
        <dbReference type="Rhea" id="RHEA:64440"/>
        <dbReference type="ChEBI" id="CHEBI:15378"/>
        <dbReference type="ChEBI" id="CHEBI:155851"/>
    </reaction>
    <physiologicalReaction direction="left-to-right" evidence="18">
        <dbReference type="Rhea" id="RHEA:64441"/>
    </physiologicalReaction>
</comment>
<dbReference type="OrthoDB" id="205993at2759"/>
<reference evidence="48" key="1">
    <citation type="submission" date="2025-08" db="UniProtKB">
        <authorList>
            <consortium name="Ensembl"/>
        </authorList>
    </citation>
    <scope>IDENTIFICATION</scope>
</reference>
<keyword evidence="49" id="KW-1185">Reference proteome</keyword>
<evidence type="ECO:0000256" key="41">
    <source>
        <dbReference type="ARBA" id="ARBA00052153"/>
    </source>
</evidence>
<comment type="catalytic activity">
    <reaction evidence="34">
        <text>L-tyrosylglycine(out) + H(+)(out) = L-tyrosylglycine(in) + H(+)(in)</text>
        <dbReference type="Rhea" id="RHEA:71711"/>
        <dbReference type="ChEBI" id="CHEBI:15378"/>
        <dbReference type="ChEBI" id="CHEBI:191210"/>
    </reaction>
    <physiologicalReaction direction="left-to-right" evidence="34">
        <dbReference type="Rhea" id="RHEA:71712"/>
    </physiologicalReaction>
</comment>
<evidence type="ECO:0000256" key="12">
    <source>
        <dbReference type="ARBA" id="ARBA00023494"/>
    </source>
</evidence>
<evidence type="ECO:0000256" key="25">
    <source>
        <dbReference type="ARBA" id="ARBA00041329"/>
    </source>
</evidence>
<feature type="compositionally biased region" description="Basic and acidic residues" evidence="46">
    <location>
        <begin position="690"/>
        <end position="716"/>
    </location>
</feature>
<dbReference type="GO" id="GO:0035673">
    <property type="term" value="F:oligopeptide transmembrane transporter activity"/>
    <property type="evidence" value="ECO:0007669"/>
    <property type="project" value="InterPro"/>
</dbReference>
<evidence type="ECO:0000256" key="38">
    <source>
        <dbReference type="ARBA" id="ARBA00051804"/>
    </source>
</evidence>
<evidence type="ECO:0000256" key="17">
    <source>
        <dbReference type="ARBA" id="ARBA00036064"/>
    </source>
</evidence>
<evidence type="ECO:0000256" key="39">
    <source>
        <dbReference type="ARBA" id="ARBA00052040"/>
    </source>
</evidence>
<comment type="catalytic activity">
    <reaction evidence="39">
        <text>N(alpha)-formyl-L-methionyl-L-leucyl-L-phenylalanine(out) + 2 H(+)(out) = N(alpha)-formyl-L-methionyl-L-leucyl-L-phenylalanine(in) + 2 H(+)(in)</text>
        <dbReference type="Rhea" id="RHEA:75399"/>
        <dbReference type="ChEBI" id="CHEBI:15378"/>
        <dbReference type="ChEBI" id="CHEBI:194314"/>
    </reaction>
</comment>
<evidence type="ECO:0000256" key="45">
    <source>
        <dbReference type="RuleBase" id="RU003755"/>
    </source>
</evidence>
<dbReference type="PANTHER" id="PTHR11654">
    <property type="entry name" value="OLIGOPEPTIDE TRANSPORTER-RELATED"/>
    <property type="match status" value="1"/>
</dbReference>
<dbReference type="Proteomes" id="UP000265020">
    <property type="component" value="Unassembled WGS sequence"/>
</dbReference>
<comment type="catalytic activity">
    <reaction evidence="43">
        <text>L-methionyl-L-phenylalanyl-L-methionine(out) + H(+)(out) = L-methionyl-L-phenylalanyl-L-methionine(in) + H(+)(in)</text>
        <dbReference type="Rhea" id="RHEA:71719"/>
        <dbReference type="ChEBI" id="CHEBI:15378"/>
        <dbReference type="ChEBI" id="CHEBI:191211"/>
    </reaction>
    <physiologicalReaction direction="left-to-right" evidence="43">
        <dbReference type="Rhea" id="RHEA:71720"/>
    </physiologicalReaction>
</comment>
<dbReference type="GO" id="GO:0016324">
    <property type="term" value="C:apical plasma membrane"/>
    <property type="evidence" value="ECO:0007669"/>
    <property type="project" value="UniProtKB-SubCell"/>
</dbReference>
<evidence type="ECO:0000256" key="6">
    <source>
        <dbReference type="ARBA" id="ARBA00022847"/>
    </source>
</evidence>
<evidence type="ECO:0000256" key="7">
    <source>
        <dbReference type="ARBA" id="ARBA00022856"/>
    </source>
</evidence>
<feature type="transmembrane region" description="Helical" evidence="47">
    <location>
        <begin position="618"/>
        <end position="639"/>
    </location>
</feature>
<keyword evidence="8" id="KW-0653">Protein transport</keyword>
<comment type="catalytic activity">
    <reaction evidence="13">
        <text>a dipeptide(out) + H(+)(out) = a dipeptide(in) + H(+)(in)</text>
        <dbReference type="Rhea" id="RHEA:64392"/>
        <dbReference type="ChEBI" id="CHEBI:15378"/>
        <dbReference type="ChEBI" id="CHEBI:90799"/>
    </reaction>
    <physiologicalReaction direction="left-to-right" evidence="13">
        <dbReference type="Rhea" id="RHEA:64393"/>
    </physiologicalReaction>
</comment>
<comment type="catalytic activity">
    <reaction evidence="19">
        <text>glycyl-L-aspartate(out) + 2 H(+)(out) = glycyl-L-aspartate(in) + 2 H(+)(in)</text>
        <dbReference type="Rhea" id="RHEA:71687"/>
        <dbReference type="ChEBI" id="CHEBI:15378"/>
        <dbReference type="ChEBI" id="CHEBI:191204"/>
    </reaction>
    <physiologicalReaction direction="left-to-right" evidence="19">
        <dbReference type="Rhea" id="RHEA:71688"/>
    </physiologicalReaction>
    <physiologicalReaction direction="right-to-left" evidence="19">
        <dbReference type="Rhea" id="RHEA:71689"/>
    </physiologicalReaction>
</comment>
<evidence type="ECO:0000256" key="8">
    <source>
        <dbReference type="ARBA" id="ARBA00022927"/>
    </source>
</evidence>
<feature type="transmembrane region" description="Helical" evidence="47">
    <location>
        <begin position="651"/>
        <end position="672"/>
    </location>
</feature>
<evidence type="ECO:0000256" key="46">
    <source>
        <dbReference type="SAM" id="MobiDB-lite"/>
    </source>
</evidence>
<comment type="catalytic activity">
    <reaction evidence="40">
        <text>L-leucyl-L-leucine(out) + H(+)(out) = L-leucyl-L-leucine(in) + H(+)(in)</text>
        <dbReference type="Rhea" id="RHEA:71715"/>
        <dbReference type="ChEBI" id="CHEBI:15378"/>
        <dbReference type="ChEBI" id="CHEBI:191208"/>
    </reaction>
    <physiologicalReaction direction="left-to-right" evidence="40">
        <dbReference type="Rhea" id="RHEA:71716"/>
    </physiologicalReaction>
</comment>
<accession>A0A3Q2E1D3</accession>
<feature type="transmembrane region" description="Helical" evidence="47">
    <location>
        <begin position="367"/>
        <end position="388"/>
    </location>
</feature>
<dbReference type="RefSeq" id="XP_015233876.1">
    <property type="nucleotide sequence ID" value="XM_015378390.1"/>
</dbReference>
<evidence type="ECO:0000256" key="9">
    <source>
        <dbReference type="ARBA" id="ARBA00022989"/>
    </source>
</evidence>
<keyword evidence="7" id="KW-0571">Peptide transport</keyword>
<dbReference type="PROSITE" id="PS01022">
    <property type="entry name" value="PTR2_1"/>
    <property type="match status" value="1"/>
</dbReference>
<comment type="catalytic activity">
    <reaction evidence="12">
        <text>glycyl-sarcosine(out) + H(+)(out) = glycyl-sarcosine(in) + H(+)(in)</text>
        <dbReference type="Rhea" id="RHEA:64396"/>
        <dbReference type="ChEBI" id="CHEBI:15378"/>
        <dbReference type="ChEBI" id="CHEBI:155838"/>
    </reaction>
    <physiologicalReaction direction="left-to-right" evidence="12">
        <dbReference type="Rhea" id="RHEA:64397"/>
    </physiologicalReaction>
</comment>
<evidence type="ECO:0000256" key="43">
    <source>
        <dbReference type="ARBA" id="ARBA00052549"/>
    </source>
</evidence>
<evidence type="ECO:0000313" key="49">
    <source>
        <dbReference type="Proteomes" id="UP000265020"/>
    </source>
</evidence>
<comment type="similarity">
    <text evidence="2 45">Belongs to the major facilitator superfamily. Proton-dependent oligopeptide transporter (POT/PTR) (TC 2.A.17) family.</text>
</comment>
<keyword evidence="5 45" id="KW-0812">Transmembrane</keyword>
<evidence type="ECO:0000256" key="16">
    <source>
        <dbReference type="ARBA" id="ARBA00035846"/>
    </source>
</evidence>
<evidence type="ECO:0000256" key="19">
    <source>
        <dbReference type="ARBA" id="ARBA00036347"/>
    </source>
</evidence>
<keyword evidence="3 45" id="KW-0813">Transport</keyword>
<comment type="catalytic activity">
    <reaction evidence="41">
        <text>L-leucyl-L-proline(out) + H(+)(out) = L-leucyl-L-proline(in) + H(+)(in)</text>
        <dbReference type="Rhea" id="RHEA:64424"/>
        <dbReference type="ChEBI" id="CHEBI:15378"/>
        <dbReference type="ChEBI" id="CHEBI:155847"/>
    </reaction>
    <physiologicalReaction direction="left-to-right" evidence="41">
        <dbReference type="Rhea" id="RHEA:64425"/>
    </physiologicalReaction>
</comment>
<dbReference type="KEGG" id="cvg:107087045"/>
<keyword evidence="10 47" id="KW-0472">Membrane</keyword>
<evidence type="ECO:0000256" key="44">
    <source>
        <dbReference type="ARBA" id="ARBA00052590"/>
    </source>
</evidence>
<feature type="transmembrane region" description="Helical" evidence="47">
    <location>
        <begin position="204"/>
        <end position="230"/>
    </location>
</feature>
<feature type="transmembrane region" description="Helical" evidence="47">
    <location>
        <begin position="337"/>
        <end position="355"/>
    </location>
</feature>
<comment type="catalytic activity">
    <reaction evidence="38">
        <text>L-phenylalanyl-L-phenylalanine(out) + H(+)(out) = L-phenylalanyl-L-phenylalanine(in) + H(+)(in)</text>
        <dbReference type="Rhea" id="RHEA:71707"/>
        <dbReference type="ChEBI" id="CHEBI:15378"/>
        <dbReference type="ChEBI" id="CHEBI:191205"/>
    </reaction>
    <physiologicalReaction direction="left-to-right" evidence="38">
        <dbReference type="Rhea" id="RHEA:71708"/>
    </physiologicalReaction>
</comment>
<dbReference type="PROSITE" id="PS01023">
    <property type="entry name" value="PTR2_2"/>
    <property type="match status" value="1"/>
</dbReference>
<comment type="catalytic activity">
    <reaction evidence="23">
        <text>glycylglycyl-L-isoleucine(out) + H(+)(out) = glycylglycyl-L-isoleucine(in) + H(+)(in)</text>
        <dbReference type="Rhea" id="RHEA:64436"/>
        <dbReference type="ChEBI" id="CHEBI:15378"/>
        <dbReference type="ChEBI" id="CHEBI:155850"/>
    </reaction>
    <physiologicalReaction direction="left-to-right" evidence="23">
        <dbReference type="Rhea" id="RHEA:64437"/>
    </physiologicalReaction>
</comment>
<reference evidence="48" key="2">
    <citation type="submission" date="2025-09" db="UniProtKB">
        <authorList>
            <consortium name="Ensembl"/>
        </authorList>
    </citation>
    <scope>IDENTIFICATION</scope>
</reference>
<proteinExistence type="inferred from homology"/>
<dbReference type="NCBIfam" id="TIGR00926">
    <property type="entry name" value="2A1704"/>
    <property type="match status" value="1"/>
</dbReference>
<evidence type="ECO:0000256" key="5">
    <source>
        <dbReference type="ARBA" id="ARBA00022692"/>
    </source>
</evidence>
<evidence type="ECO:0000256" key="22">
    <source>
        <dbReference type="ARBA" id="ARBA00036857"/>
    </source>
</evidence>
<comment type="subcellular location">
    <subcellularLocation>
        <location evidence="1">Apical cell membrane</location>
        <topology evidence="1">Multi-pass membrane protein</topology>
    </subcellularLocation>
    <subcellularLocation>
        <location evidence="45">Membrane</location>
        <topology evidence="45">Multi-pass membrane protein</topology>
    </subcellularLocation>
</comment>
<dbReference type="FunFam" id="1.20.1250.20:FF:000049">
    <property type="entry name" value="Solute carrier family 15 member 2"/>
    <property type="match status" value="1"/>
</dbReference>
<dbReference type="InterPro" id="IPR004768">
    <property type="entry name" value="Oligopep_transport"/>
</dbReference>
<dbReference type="InterPro" id="IPR000109">
    <property type="entry name" value="POT_fam"/>
</dbReference>
<comment type="catalytic activity">
    <reaction evidence="30">
        <text>L-aspartyl-glycine(out) + 2 H(+)(out) = L-aspartyl-glycine(in) + 2 H(+)(in)</text>
        <dbReference type="Rhea" id="RHEA:71683"/>
        <dbReference type="ChEBI" id="CHEBI:15378"/>
        <dbReference type="ChEBI" id="CHEBI:191203"/>
    </reaction>
    <physiologicalReaction direction="left-to-right" evidence="30">
        <dbReference type="Rhea" id="RHEA:71684"/>
    </physiologicalReaction>
</comment>
<evidence type="ECO:0000256" key="4">
    <source>
        <dbReference type="ARBA" id="ARBA00022475"/>
    </source>
</evidence>
<evidence type="ECO:0000256" key="40">
    <source>
        <dbReference type="ARBA" id="ARBA00052105"/>
    </source>
</evidence>
<dbReference type="InterPro" id="IPR018456">
    <property type="entry name" value="PTR2_symporter_CS"/>
</dbReference>
<evidence type="ECO:0000256" key="13">
    <source>
        <dbReference type="ARBA" id="ARBA00023522"/>
    </source>
</evidence>
<dbReference type="SUPFAM" id="SSF103473">
    <property type="entry name" value="MFS general substrate transporter"/>
    <property type="match status" value="1"/>
</dbReference>
<comment type="catalytic activity">
    <reaction evidence="32">
        <text>L-alanyl-L-valine(out) + H(+)(out) = L-alanyl-L-valine(in) + H(+)(in)</text>
        <dbReference type="Rhea" id="RHEA:72615"/>
        <dbReference type="ChEBI" id="CHEBI:15378"/>
        <dbReference type="ChEBI" id="CHEBI:192471"/>
    </reaction>
    <physiologicalReaction direction="left-to-right" evidence="32">
        <dbReference type="Rhea" id="RHEA:72616"/>
    </physiologicalReaction>
</comment>
<evidence type="ECO:0000256" key="23">
    <source>
        <dbReference type="ARBA" id="ARBA00036905"/>
    </source>
</evidence>
<evidence type="ECO:0000256" key="18">
    <source>
        <dbReference type="ARBA" id="ARBA00036337"/>
    </source>
</evidence>
<evidence type="ECO:0000256" key="30">
    <source>
        <dbReference type="ARBA" id="ARBA00050357"/>
    </source>
</evidence>
<dbReference type="OMA" id="FKVIGTI"/>
<feature type="transmembrane region" description="Helical" evidence="47">
    <location>
        <begin position="90"/>
        <end position="112"/>
    </location>
</feature>
<dbReference type="Gene3D" id="1.20.1250.20">
    <property type="entry name" value="MFS general substrate transporter like domains"/>
    <property type="match status" value="2"/>
</dbReference>
<evidence type="ECO:0000256" key="32">
    <source>
        <dbReference type="ARBA" id="ARBA00050390"/>
    </source>
</evidence>
<sequence length="733" mass="82564">MGDKEKKSKKKSVTVFGYPLSIFFIVVNEFCERFSYYGMRAVLVLYFKYFLKWDDDFSTTIYHTFVALCYLTPIMGAIVADSWLGKFKTIIYLSIVYAVGQVIMAISAIHDITDRNKDGTPDDMALHVALSMVGLLLIALGTGGIKPCVAAFGGDQFSEEQEKQRSTFFSIFYLSINAGSLLSTIITPILRAQKCGIHTQQQCYPLAFGVPAALMVVALIVFIVGSGMYIKTPPTGNIMVKFFKCIFFGIKNRYRHRSSKFAKREHWMDWAEEKYDKLLIAQVKMVLKVLFLYIPLPMFWALFDQQGSRWTLQATTMDGNFGLMTIQPDQMQTVNPILILIMVPVVDIIIYPLISKCKLNFTPLKKMTVGMFLAALAFVAAALVQLQIDKTLPVFPASSEQQVKFINMGNELINIRAGNDSIQLKAFEGNQEYFTYKQPFNLQIESDPAEKITLPNGSRNTIVILRDVSKWRHIQFSDIVAKPEEGTNAIRFFNGFGSVLNITAGDQLYGNVVPSNMSIYVNVSQGTPEFTIKDNAGRECVFSRTFGFGSSYTFIIPPTFPFGENCGQSIEEVEDIKPNSIHMAWQIPQYFLMTSGEVVFSVTGLEFSYSQAPSNMKAVLQAGWLLTVAVGNIIVLIVAEAATLKDQWAEYILFAALLVLVCIIFAIMAYFYTYTDPAKVEALFGNLEPEEKKKKKSLEMIKEDMVENHDEKRRNSDSSSDEEEEEKGKQTHF</sequence>
<evidence type="ECO:0000256" key="33">
    <source>
        <dbReference type="ARBA" id="ARBA00050915"/>
    </source>
</evidence>
<dbReference type="Ensembl" id="ENSCVAT00000000114.1">
    <property type="protein sequence ID" value="ENSCVAP00000026031.1"/>
    <property type="gene ID" value="ENSCVAG00000011275.1"/>
</dbReference>
<comment type="catalytic activity">
    <reaction evidence="16">
        <text>glycyl-L-leucine(out) + H(+)(out) = glycyl-L-leucine(in) + H(+)(in)</text>
        <dbReference type="Rhea" id="RHEA:71675"/>
        <dbReference type="ChEBI" id="CHEBI:15378"/>
        <dbReference type="ChEBI" id="CHEBI:143163"/>
    </reaction>
    <physiologicalReaction direction="left-to-right" evidence="16">
        <dbReference type="Rhea" id="RHEA:71676"/>
    </physiologicalReaction>
</comment>
<dbReference type="AlphaFoldDB" id="A0A3Q2E1D3"/>
<keyword evidence="9 47" id="KW-1133">Transmembrane helix</keyword>
<evidence type="ECO:0000256" key="34">
    <source>
        <dbReference type="ARBA" id="ARBA00051307"/>
    </source>
</evidence>
<comment type="catalytic activity">
    <reaction evidence="35">
        <text>L-phenylalanyl-L-leucine(out) + H(+)(out) = L-phenylalanyl-L-leucine(in) + H(+)(in)</text>
        <dbReference type="Rhea" id="RHEA:71699"/>
        <dbReference type="ChEBI" id="CHEBI:15378"/>
        <dbReference type="ChEBI" id="CHEBI:190710"/>
    </reaction>
    <physiologicalReaction direction="left-to-right" evidence="35">
        <dbReference type="Rhea" id="RHEA:71700"/>
    </physiologicalReaction>
</comment>
<dbReference type="GeneID" id="107087045"/>
<evidence type="ECO:0000256" key="20">
    <source>
        <dbReference type="ARBA" id="ARBA00036515"/>
    </source>
</evidence>
<evidence type="ECO:0000256" key="27">
    <source>
        <dbReference type="ARBA" id="ARBA00043099"/>
    </source>
</evidence>
<comment type="catalytic activity">
    <reaction evidence="22">
        <text>an L-amino acid tripeptide(out) + H(+)(out) = an L-amino acid tripeptide(in) + H(+)(in)</text>
        <dbReference type="Rhea" id="RHEA:64400"/>
        <dbReference type="ChEBI" id="CHEBI:15378"/>
        <dbReference type="ChEBI" id="CHEBI:155837"/>
    </reaction>
    <physiologicalReaction direction="left-to-right" evidence="22">
        <dbReference type="Rhea" id="RHEA:64401"/>
    </physiologicalReaction>
</comment>
<comment type="subunit">
    <text evidence="14">Interacts (via extracellular domain region) with trypsin.</text>
</comment>
<evidence type="ECO:0000256" key="37">
    <source>
        <dbReference type="ARBA" id="ARBA00051580"/>
    </source>
</evidence>
<protein>
    <recommendedName>
        <fullName evidence="24">Solute carrier family 15 member 1</fullName>
    </recommendedName>
    <alternativeName>
        <fullName evidence="27">Intestinal H(+)/peptide cotransporter</fullName>
    </alternativeName>
    <alternativeName>
        <fullName evidence="25">Oligopeptide transporter, small intestine isoform</fullName>
    </alternativeName>
    <alternativeName>
        <fullName evidence="26">Peptide transporter 1</fullName>
    </alternativeName>
</protein>
<feature type="transmembrane region" description="Helical" evidence="47">
    <location>
        <begin position="171"/>
        <end position="192"/>
    </location>
</feature>
<comment type="catalytic activity">
    <reaction evidence="20">
        <text>glycyl-L-proline(out) + H(+)(out) = glycyl-L-proline(in) + H(+)(in)</text>
        <dbReference type="Rhea" id="RHEA:64428"/>
        <dbReference type="ChEBI" id="CHEBI:15378"/>
        <dbReference type="ChEBI" id="CHEBI:73779"/>
    </reaction>
    <physiologicalReaction direction="left-to-right" evidence="20">
        <dbReference type="Rhea" id="RHEA:64429"/>
    </physiologicalReaction>
</comment>
<evidence type="ECO:0000256" key="1">
    <source>
        <dbReference type="ARBA" id="ARBA00004424"/>
    </source>
</evidence>
<evidence type="ECO:0000256" key="26">
    <source>
        <dbReference type="ARBA" id="ARBA00042837"/>
    </source>
</evidence>
<evidence type="ECO:0000256" key="24">
    <source>
        <dbReference type="ARBA" id="ARBA00041093"/>
    </source>
</evidence>
<dbReference type="GeneTree" id="ENSGT00940000155995"/>
<evidence type="ECO:0000256" key="10">
    <source>
        <dbReference type="ARBA" id="ARBA00023136"/>
    </source>
</evidence>
<feature type="transmembrane region" description="Helical" evidence="47">
    <location>
        <begin position="12"/>
        <end position="28"/>
    </location>
</feature>
<name>A0A3Q2E1D3_CYPVA</name>